<feature type="transmembrane region" description="Helical" evidence="1">
    <location>
        <begin position="20"/>
        <end position="40"/>
    </location>
</feature>
<dbReference type="Proteomes" id="UP000609879">
    <property type="component" value="Unassembled WGS sequence"/>
</dbReference>
<dbReference type="EMBL" id="BOMI01000210">
    <property type="protein sequence ID" value="GID80891.1"/>
    <property type="molecule type" value="Genomic_DNA"/>
</dbReference>
<comment type="caution">
    <text evidence="2">The sequence shown here is derived from an EMBL/GenBank/DDBJ whole genome shotgun (WGS) entry which is preliminary data.</text>
</comment>
<proteinExistence type="predicted"/>
<evidence type="ECO:0000256" key="1">
    <source>
        <dbReference type="SAM" id="Phobius"/>
    </source>
</evidence>
<keyword evidence="1" id="KW-0812">Transmembrane</keyword>
<reference evidence="2 3" key="1">
    <citation type="submission" date="2021-01" db="EMBL/GenBank/DDBJ databases">
        <title>Whole genome shotgun sequence of Actinoplanes deccanensis NBRC 13994.</title>
        <authorList>
            <person name="Komaki H."/>
            <person name="Tamura T."/>
        </authorList>
    </citation>
    <scope>NUCLEOTIDE SEQUENCE [LARGE SCALE GENOMIC DNA]</scope>
    <source>
        <strain evidence="2 3">NBRC 13994</strain>
    </source>
</reference>
<organism evidence="2 3">
    <name type="scientific">Paractinoplanes deccanensis</name>
    <dbReference type="NCBI Taxonomy" id="113561"/>
    <lineage>
        <taxon>Bacteria</taxon>
        <taxon>Bacillati</taxon>
        <taxon>Actinomycetota</taxon>
        <taxon>Actinomycetes</taxon>
        <taxon>Micromonosporales</taxon>
        <taxon>Micromonosporaceae</taxon>
        <taxon>Paractinoplanes</taxon>
    </lineage>
</organism>
<name>A0ABQ3YLM4_9ACTN</name>
<sequence>MPDRGYHPCSRELVGGFHPAIATATMARIVAIDMVLAFTAGRRTDVRARRLPPSAAEGTVRHLWE</sequence>
<keyword evidence="3" id="KW-1185">Reference proteome</keyword>
<protein>
    <submittedName>
        <fullName evidence="2">Uncharacterized protein</fullName>
    </submittedName>
</protein>
<gene>
    <name evidence="2" type="ORF">Ade02nite_95320</name>
</gene>
<keyword evidence="1" id="KW-1133">Transmembrane helix</keyword>
<keyword evidence="1" id="KW-0472">Membrane</keyword>
<accession>A0ABQ3YLM4</accession>
<evidence type="ECO:0000313" key="3">
    <source>
        <dbReference type="Proteomes" id="UP000609879"/>
    </source>
</evidence>
<evidence type="ECO:0000313" key="2">
    <source>
        <dbReference type="EMBL" id="GID80891.1"/>
    </source>
</evidence>